<evidence type="ECO:0000313" key="3">
    <source>
        <dbReference type="Proteomes" id="UP000780801"/>
    </source>
</evidence>
<comment type="caution">
    <text evidence="2">The sequence shown here is derived from an EMBL/GenBank/DDBJ whole genome shotgun (WGS) entry which is preliminary data.</text>
</comment>
<keyword evidence="3" id="KW-1185">Reference proteome</keyword>
<organism evidence="2 3">
    <name type="scientific">Lunasporangiospora selenospora</name>
    <dbReference type="NCBI Taxonomy" id="979761"/>
    <lineage>
        <taxon>Eukaryota</taxon>
        <taxon>Fungi</taxon>
        <taxon>Fungi incertae sedis</taxon>
        <taxon>Mucoromycota</taxon>
        <taxon>Mortierellomycotina</taxon>
        <taxon>Mortierellomycetes</taxon>
        <taxon>Mortierellales</taxon>
        <taxon>Mortierellaceae</taxon>
        <taxon>Lunasporangiospora</taxon>
    </lineage>
</organism>
<sequence>MHSDRIAMTARTKRGRASGQRQEPQEAGEASGTRAISSSSSARQGIRQSARQRTAATPVSTRSATKIESSQPEDRSGISQSNDGDSDDDDFQPTTVNGNIAVVVDRSYKTPSKKRNAETSISTPRKGKQARTKDSSGENCVDSSKDEDMEEIIKAEAVVAAPPHISEQESDAESTTSIKYGMGDDDNYFDDEDEDDEGDWEEVLPSGRPPFAISIDLLPRPTYNPSSYPLNNRLQVAPNEADEEEEEEELSGPWMYNPVEIVFDKPIVETKK</sequence>
<feature type="compositionally biased region" description="Polar residues" evidence="1">
    <location>
        <begin position="224"/>
        <end position="234"/>
    </location>
</feature>
<dbReference type="Proteomes" id="UP000780801">
    <property type="component" value="Unassembled WGS sequence"/>
</dbReference>
<proteinExistence type="predicted"/>
<feature type="compositionally biased region" description="Acidic residues" evidence="1">
    <location>
        <begin position="183"/>
        <end position="202"/>
    </location>
</feature>
<dbReference type="EMBL" id="JAABOA010001503">
    <property type="protein sequence ID" value="KAF9581417.1"/>
    <property type="molecule type" value="Genomic_DNA"/>
</dbReference>
<reference evidence="2" key="1">
    <citation type="journal article" date="2020" name="Fungal Divers.">
        <title>Resolving the Mortierellaceae phylogeny through synthesis of multi-gene phylogenetics and phylogenomics.</title>
        <authorList>
            <person name="Vandepol N."/>
            <person name="Liber J."/>
            <person name="Desiro A."/>
            <person name="Na H."/>
            <person name="Kennedy M."/>
            <person name="Barry K."/>
            <person name="Grigoriev I.V."/>
            <person name="Miller A.N."/>
            <person name="O'Donnell K."/>
            <person name="Stajich J.E."/>
            <person name="Bonito G."/>
        </authorList>
    </citation>
    <scope>NUCLEOTIDE SEQUENCE</scope>
    <source>
        <strain evidence="2">KOD1015</strain>
    </source>
</reference>
<feature type="region of interest" description="Disordered" evidence="1">
    <location>
        <begin position="224"/>
        <end position="255"/>
    </location>
</feature>
<feature type="region of interest" description="Disordered" evidence="1">
    <location>
        <begin position="160"/>
        <end position="209"/>
    </location>
</feature>
<feature type="region of interest" description="Disordered" evidence="1">
    <location>
        <begin position="1"/>
        <end position="148"/>
    </location>
</feature>
<name>A0A9P6FU56_9FUNG</name>
<accession>A0A9P6FU56</accession>
<protein>
    <submittedName>
        <fullName evidence="2">Uncharacterized protein</fullName>
    </submittedName>
</protein>
<feature type="compositionally biased region" description="Low complexity" evidence="1">
    <location>
        <begin position="30"/>
        <end position="53"/>
    </location>
</feature>
<evidence type="ECO:0000256" key="1">
    <source>
        <dbReference type="SAM" id="MobiDB-lite"/>
    </source>
</evidence>
<gene>
    <name evidence="2" type="ORF">BGW38_001581</name>
</gene>
<feature type="compositionally biased region" description="Acidic residues" evidence="1">
    <location>
        <begin position="240"/>
        <end position="250"/>
    </location>
</feature>
<evidence type="ECO:0000313" key="2">
    <source>
        <dbReference type="EMBL" id="KAF9581417.1"/>
    </source>
</evidence>
<dbReference type="AlphaFoldDB" id="A0A9P6FU56"/>
<dbReference type="OrthoDB" id="2449688at2759"/>
<feature type="compositionally biased region" description="Polar residues" evidence="1">
    <location>
        <begin position="54"/>
        <end position="70"/>
    </location>
</feature>